<keyword evidence="3 7" id="KW-0418">Kinase</keyword>
<accession>A0AAC8Q0M4</accession>
<organism evidence="7 8">
    <name type="scientific">Archangium gephyra</name>
    <dbReference type="NCBI Taxonomy" id="48"/>
    <lineage>
        <taxon>Bacteria</taxon>
        <taxon>Pseudomonadati</taxon>
        <taxon>Myxococcota</taxon>
        <taxon>Myxococcia</taxon>
        <taxon>Myxococcales</taxon>
        <taxon>Cystobacterineae</taxon>
        <taxon>Archangiaceae</taxon>
        <taxon>Archangium</taxon>
    </lineage>
</organism>
<feature type="compositionally biased region" description="Low complexity" evidence="5">
    <location>
        <begin position="265"/>
        <end position="274"/>
    </location>
</feature>
<sequence length="274" mass="30532">MTEALHPDHLQPGHTVGPWLIVQVLGRGGSSRVFKVERDGRPYSLKMALRPLTDAQEALPEEEDVEQKSAYRRLAREAAALFIYSSHPNLLRVYAVDFWPNPSTGYAFIVTDFVDGDDWHQWRWRAPLHATGLVDAFSDVVRTVGVLHSRGVYHRDLKAENILIRREDGRPFLIDFGTVRLPGALTQTLGIPEGVLHLLPPELLAYTRSEAWKRGEPFQGGVAADLYALGGCSTRASRICTPSTPSCRTRSCWPPSPPCPPPRPTSSIPERPAR</sequence>
<feature type="domain" description="Protein kinase" evidence="6">
    <location>
        <begin position="19"/>
        <end position="274"/>
    </location>
</feature>
<dbReference type="KEGG" id="age:AA314_00355"/>
<dbReference type="Pfam" id="PF00069">
    <property type="entry name" value="Pkinase"/>
    <property type="match status" value="1"/>
</dbReference>
<reference evidence="7 8" key="1">
    <citation type="submission" date="2015-05" db="EMBL/GenBank/DDBJ databases">
        <title>Genome assembly of Archangium gephyra DSM 2261.</title>
        <authorList>
            <person name="Sharma G."/>
            <person name="Subramanian S."/>
        </authorList>
    </citation>
    <scope>NUCLEOTIDE SEQUENCE [LARGE SCALE GENOMIC DNA]</scope>
    <source>
        <strain evidence="7 8">DSM 2261</strain>
    </source>
</reference>
<dbReference type="Proteomes" id="UP000035579">
    <property type="component" value="Chromosome"/>
</dbReference>
<dbReference type="SMART" id="SM00220">
    <property type="entry name" value="S_TKc"/>
    <property type="match status" value="1"/>
</dbReference>
<evidence type="ECO:0000256" key="3">
    <source>
        <dbReference type="ARBA" id="ARBA00022777"/>
    </source>
</evidence>
<evidence type="ECO:0000256" key="4">
    <source>
        <dbReference type="ARBA" id="ARBA00022840"/>
    </source>
</evidence>
<evidence type="ECO:0000313" key="7">
    <source>
        <dbReference type="EMBL" id="AKI98728.1"/>
    </source>
</evidence>
<keyword evidence="2" id="KW-0547">Nucleotide-binding</keyword>
<dbReference type="InterPro" id="IPR008271">
    <property type="entry name" value="Ser/Thr_kinase_AS"/>
</dbReference>
<proteinExistence type="predicted"/>
<gene>
    <name evidence="7" type="ORF">AA314_00355</name>
</gene>
<evidence type="ECO:0000256" key="1">
    <source>
        <dbReference type="ARBA" id="ARBA00022679"/>
    </source>
</evidence>
<evidence type="ECO:0000256" key="5">
    <source>
        <dbReference type="SAM" id="MobiDB-lite"/>
    </source>
</evidence>
<dbReference type="GO" id="GO:0005524">
    <property type="term" value="F:ATP binding"/>
    <property type="evidence" value="ECO:0007669"/>
    <property type="project" value="UniProtKB-KW"/>
</dbReference>
<dbReference type="EMBL" id="CP011509">
    <property type="protein sequence ID" value="AKI98728.1"/>
    <property type="molecule type" value="Genomic_DNA"/>
</dbReference>
<feature type="region of interest" description="Disordered" evidence="5">
    <location>
        <begin position="244"/>
        <end position="274"/>
    </location>
</feature>
<dbReference type="PROSITE" id="PS50011">
    <property type="entry name" value="PROTEIN_KINASE_DOM"/>
    <property type="match status" value="1"/>
</dbReference>
<name>A0AAC8Q0M4_9BACT</name>
<evidence type="ECO:0000313" key="8">
    <source>
        <dbReference type="Proteomes" id="UP000035579"/>
    </source>
</evidence>
<dbReference type="InterPro" id="IPR011009">
    <property type="entry name" value="Kinase-like_dom_sf"/>
</dbReference>
<feature type="compositionally biased region" description="Pro residues" evidence="5">
    <location>
        <begin position="254"/>
        <end position="264"/>
    </location>
</feature>
<evidence type="ECO:0000256" key="2">
    <source>
        <dbReference type="ARBA" id="ARBA00022741"/>
    </source>
</evidence>
<dbReference type="SUPFAM" id="SSF56112">
    <property type="entry name" value="Protein kinase-like (PK-like)"/>
    <property type="match status" value="1"/>
</dbReference>
<dbReference type="PROSITE" id="PS00108">
    <property type="entry name" value="PROTEIN_KINASE_ST"/>
    <property type="match status" value="1"/>
</dbReference>
<keyword evidence="7" id="KW-0723">Serine/threonine-protein kinase</keyword>
<dbReference type="GO" id="GO:0004674">
    <property type="term" value="F:protein serine/threonine kinase activity"/>
    <property type="evidence" value="ECO:0007669"/>
    <property type="project" value="UniProtKB-KW"/>
</dbReference>
<dbReference type="PANTHER" id="PTHR43289:SF6">
    <property type="entry name" value="SERINE_THREONINE-PROTEIN KINASE NEKL-3"/>
    <property type="match status" value="1"/>
</dbReference>
<dbReference type="Gene3D" id="3.30.200.20">
    <property type="entry name" value="Phosphorylase Kinase, domain 1"/>
    <property type="match status" value="1"/>
</dbReference>
<dbReference type="InterPro" id="IPR000719">
    <property type="entry name" value="Prot_kinase_dom"/>
</dbReference>
<dbReference type="RefSeq" id="WP_053065994.1">
    <property type="nucleotide sequence ID" value="NZ_CP011509.1"/>
</dbReference>
<keyword evidence="4" id="KW-0067">ATP-binding</keyword>
<evidence type="ECO:0000259" key="6">
    <source>
        <dbReference type="PROSITE" id="PS50011"/>
    </source>
</evidence>
<dbReference type="AlphaFoldDB" id="A0AAC8Q0M4"/>
<keyword evidence="1" id="KW-0808">Transferase</keyword>
<dbReference type="Gene3D" id="1.10.510.10">
    <property type="entry name" value="Transferase(Phosphotransferase) domain 1"/>
    <property type="match status" value="1"/>
</dbReference>
<protein>
    <submittedName>
        <fullName evidence="7">Serine/threonine protein kinase</fullName>
    </submittedName>
</protein>
<dbReference type="PANTHER" id="PTHR43289">
    <property type="entry name" value="MITOGEN-ACTIVATED PROTEIN KINASE KINASE KINASE 20-RELATED"/>
    <property type="match status" value="1"/>
</dbReference>